<evidence type="ECO:0000256" key="4">
    <source>
        <dbReference type="ARBA" id="ARBA00023163"/>
    </source>
</evidence>
<organism evidence="7 8">
    <name type="scientific">Miscanthus lutarioriparius</name>
    <dbReference type="NCBI Taxonomy" id="422564"/>
    <lineage>
        <taxon>Eukaryota</taxon>
        <taxon>Viridiplantae</taxon>
        <taxon>Streptophyta</taxon>
        <taxon>Embryophyta</taxon>
        <taxon>Tracheophyta</taxon>
        <taxon>Spermatophyta</taxon>
        <taxon>Magnoliopsida</taxon>
        <taxon>Liliopsida</taxon>
        <taxon>Poales</taxon>
        <taxon>Poaceae</taxon>
        <taxon>PACMAD clade</taxon>
        <taxon>Panicoideae</taxon>
        <taxon>Andropogonodae</taxon>
        <taxon>Andropogoneae</taxon>
        <taxon>Saccharinae</taxon>
        <taxon>Miscanthus</taxon>
    </lineage>
</organism>
<dbReference type="InterPro" id="IPR009057">
    <property type="entry name" value="Homeodomain-like_sf"/>
</dbReference>
<dbReference type="EMBL" id="CAJGYO010000001">
    <property type="protein sequence ID" value="CAD6205481.1"/>
    <property type="molecule type" value="Genomic_DNA"/>
</dbReference>
<feature type="domain" description="HTH myb-type" evidence="6">
    <location>
        <begin position="89"/>
        <end position="133"/>
    </location>
</feature>
<keyword evidence="2" id="KW-0805">Transcription regulation</keyword>
<evidence type="ECO:0000259" key="5">
    <source>
        <dbReference type="PROSITE" id="PS50090"/>
    </source>
</evidence>
<dbReference type="PANTHER" id="PTHR48000:SF6">
    <property type="entry name" value="TRANSCRIPTION FACTOR MYB36"/>
    <property type="match status" value="1"/>
</dbReference>
<evidence type="ECO:0000256" key="1">
    <source>
        <dbReference type="ARBA" id="ARBA00022737"/>
    </source>
</evidence>
<dbReference type="Gene3D" id="1.10.10.60">
    <property type="entry name" value="Homeodomain-like"/>
    <property type="match status" value="2"/>
</dbReference>
<dbReference type="InterPro" id="IPR017930">
    <property type="entry name" value="Myb_dom"/>
</dbReference>
<dbReference type="OrthoDB" id="2143914at2759"/>
<keyword evidence="8" id="KW-1185">Reference proteome</keyword>
<evidence type="ECO:0000313" key="7">
    <source>
        <dbReference type="EMBL" id="CAD6205481.1"/>
    </source>
</evidence>
<protein>
    <submittedName>
        <fullName evidence="7">Uncharacterized protein</fullName>
    </submittedName>
</protein>
<keyword evidence="4" id="KW-0804">Transcription</keyword>
<dbReference type="PROSITE" id="PS51294">
    <property type="entry name" value="HTH_MYB"/>
    <property type="match status" value="2"/>
</dbReference>
<dbReference type="InterPro" id="IPR001005">
    <property type="entry name" value="SANT/Myb"/>
</dbReference>
<dbReference type="Pfam" id="PF00249">
    <property type="entry name" value="Myb_DNA-binding"/>
    <property type="match status" value="2"/>
</dbReference>
<evidence type="ECO:0000259" key="6">
    <source>
        <dbReference type="PROSITE" id="PS51294"/>
    </source>
</evidence>
<keyword evidence="1" id="KW-0677">Repeat</keyword>
<evidence type="ECO:0000256" key="2">
    <source>
        <dbReference type="ARBA" id="ARBA00023015"/>
    </source>
</evidence>
<proteinExistence type="predicted"/>
<dbReference type="CDD" id="cd00167">
    <property type="entry name" value="SANT"/>
    <property type="match status" value="1"/>
</dbReference>
<dbReference type="SMART" id="SM00717">
    <property type="entry name" value="SANT"/>
    <property type="match status" value="2"/>
</dbReference>
<feature type="domain" description="Myb-like" evidence="5">
    <location>
        <begin position="134"/>
        <end position="184"/>
    </location>
</feature>
<name>A0A811MEU5_9POAL</name>
<dbReference type="PANTHER" id="PTHR48000">
    <property type="entry name" value="OS09G0431300 PROTEIN"/>
    <property type="match status" value="1"/>
</dbReference>
<comment type="caution">
    <text evidence="7">The sequence shown here is derived from an EMBL/GenBank/DDBJ whole genome shotgun (WGS) entry which is preliminary data.</text>
</comment>
<dbReference type="Proteomes" id="UP000604825">
    <property type="component" value="Unassembled WGS sequence"/>
</dbReference>
<dbReference type="SUPFAM" id="SSF46689">
    <property type="entry name" value="Homeodomain-like"/>
    <property type="match status" value="1"/>
</dbReference>
<evidence type="ECO:0000256" key="3">
    <source>
        <dbReference type="ARBA" id="ARBA00023125"/>
    </source>
</evidence>
<sequence length="351" mass="38173">MKFFLLDSPLLCGHRPNSEWLMTLGLQVRACIRFQAPGRFKPSQASNACRSVSGRMPGLHVLPSTVANGHETAIHKLRGEDAQEGEVVKEEDDLIINYIQRHGSIGRSWQSLSDSLGLRRCGRSCRSRWLNYLRAGLKHGNFTLAEERIICEMYSKKGSCWSVIAAQLPGRTDLAIKNYWNSTLKKKYLLPAARRTAATWGRRTCPTGSTSSDSAGVPARGLQLVVYSSEESSTAGSSSPVVKPVLAGPTPVQVAAAGQEPIASVPVSGPVVGIEQKPALVTRLPLEKTLPLPLLLPPPPPPAGGQVGERLMDLVCIPLSPIPLNFMEPELLACIDGFDDTESFLPWFDHH</sequence>
<reference evidence="7" key="1">
    <citation type="submission" date="2020-10" db="EMBL/GenBank/DDBJ databases">
        <authorList>
            <person name="Han B."/>
            <person name="Lu T."/>
            <person name="Zhao Q."/>
            <person name="Huang X."/>
            <person name="Zhao Y."/>
        </authorList>
    </citation>
    <scope>NUCLEOTIDE SEQUENCE</scope>
</reference>
<evidence type="ECO:0000313" key="8">
    <source>
        <dbReference type="Proteomes" id="UP000604825"/>
    </source>
</evidence>
<dbReference type="GO" id="GO:0003677">
    <property type="term" value="F:DNA binding"/>
    <property type="evidence" value="ECO:0007669"/>
    <property type="project" value="UniProtKB-KW"/>
</dbReference>
<dbReference type="AlphaFoldDB" id="A0A811MEU5"/>
<feature type="domain" description="HTH myb-type" evidence="6">
    <location>
        <begin position="134"/>
        <end position="188"/>
    </location>
</feature>
<feature type="domain" description="Myb-like" evidence="5">
    <location>
        <begin position="79"/>
        <end position="133"/>
    </location>
</feature>
<accession>A0A811MEU5</accession>
<gene>
    <name evidence="7" type="ORF">NCGR_LOCUS3312</name>
</gene>
<dbReference type="PROSITE" id="PS50090">
    <property type="entry name" value="MYB_LIKE"/>
    <property type="match status" value="2"/>
</dbReference>
<keyword evidence="3" id="KW-0238">DNA-binding</keyword>